<comment type="caution">
    <text evidence="14">The sequence shown here is derived from an EMBL/GenBank/DDBJ whole genome shotgun (WGS) entry which is preliminary data.</text>
</comment>
<evidence type="ECO:0000256" key="11">
    <source>
        <dbReference type="PIRNR" id="PIRNR002356"/>
    </source>
</evidence>
<dbReference type="EMBL" id="JAKROA010000020">
    <property type="protein sequence ID" value="KAL5103155.1"/>
    <property type="molecule type" value="Genomic_DNA"/>
</dbReference>
<dbReference type="SUPFAM" id="SSF63887">
    <property type="entry name" value="P-domain of calnexin/calreticulin"/>
    <property type="match status" value="1"/>
</dbReference>
<dbReference type="PROSITE" id="PS00804">
    <property type="entry name" value="CALRETICULIN_2"/>
    <property type="match status" value="1"/>
</dbReference>
<evidence type="ECO:0000256" key="1">
    <source>
        <dbReference type="ARBA" id="ARBA00004319"/>
    </source>
</evidence>
<evidence type="ECO:0000256" key="9">
    <source>
        <dbReference type="ARBA" id="ARBA00023136"/>
    </source>
</evidence>
<protein>
    <recommendedName>
        <fullName evidence="11">Calreticulin</fullName>
    </recommendedName>
</protein>
<dbReference type="PANTHER" id="PTHR11073">
    <property type="entry name" value="CALRETICULIN AND CALNEXIN"/>
    <property type="match status" value="1"/>
</dbReference>
<gene>
    <name evidence="14" type="ORF">TcWFU_003951</name>
</gene>
<keyword evidence="8" id="KW-1133">Transmembrane helix</keyword>
<evidence type="ECO:0000313" key="15">
    <source>
        <dbReference type="Proteomes" id="UP001651158"/>
    </source>
</evidence>
<keyword evidence="7 11" id="KW-0256">Endoplasmic reticulum</keyword>
<evidence type="ECO:0000256" key="2">
    <source>
        <dbReference type="ARBA" id="ARBA00004389"/>
    </source>
</evidence>
<evidence type="ECO:0000313" key="14">
    <source>
        <dbReference type="EMBL" id="KAL5103155.1"/>
    </source>
</evidence>
<accession>A0ABR4Q0I5</accession>
<comment type="subcellular location">
    <subcellularLocation>
        <location evidence="1 11">Endoplasmic reticulum lumen</location>
    </subcellularLocation>
    <subcellularLocation>
        <location evidence="2">Endoplasmic reticulum membrane</location>
        <topology evidence="2">Single-pass membrane protein</topology>
    </subcellularLocation>
</comment>
<feature type="chain" id="PRO_5045009365" description="Calreticulin" evidence="12">
    <location>
        <begin position="19"/>
        <end position="423"/>
    </location>
</feature>
<feature type="region of interest" description="Disordered" evidence="13">
    <location>
        <begin position="225"/>
        <end position="263"/>
    </location>
</feature>
<feature type="compositionally biased region" description="Basic and acidic residues" evidence="13">
    <location>
        <begin position="384"/>
        <end position="402"/>
    </location>
</feature>
<dbReference type="InterPro" id="IPR009169">
    <property type="entry name" value="Calreticulin"/>
</dbReference>
<organism evidence="14 15">
    <name type="scientific">Taenia crassiceps</name>
    <dbReference type="NCBI Taxonomy" id="6207"/>
    <lineage>
        <taxon>Eukaryota</taxon>
        <taxon>Metazoa</taxon>
        <taxon>Spiralia</taxon>
        <taxon>Lophotrochozoa</taxon>
        <taxon>Platyhelminthes</taxon>
        <taxon>Cestoda</taxon>
        <taxon>Eucestoda</taxon>
        <taxon>Cyclophyllidea</taxon>
        <taxon>Taeniidae</taxon>
        <taxon>Taenia</taxon>
    </lineage>
</organism>
<reference evidence="14 15" key="1">
    <citation type="journal article" date="2022" name="Front. Cell. Infect. Microbiol.">
        <title>The Genomes of Two Strains of Taenia crassiceps the Animal Model for the Study of Human Cysticercosis.</title>
        <authorList>
            <person name="Bobes R.J."/>
            <person name="Estrada K."/>
            <person name="Rios-Valencia D.G."/>
            <person name="Calderon-Gallegos A."/>
            <person name="de la Torre P."/>
            <person name="Carrero J.C."/>
            <person name="Sanchez-Flores A."/>
            <person name="Laclette J.P."/>
        </authorList>
    </citation>
    <scope>NUCLEOTIDE SEQUENCE [LARGE SCALE GENOMIC DNA]</scope>
    <source>
        <strain evidence="14">WFUcys</strain>
    </source>
</reference>
<proteinExistence type="inferred from homology"/>
<evidence type="ECO:0000256" key="7">
    <source>
        <dbReference type="ARBA" id="ARBA00022824"/>
    </source>
</evidence>
<keyword evidence="5 12" id="KW-0732">Signal</keyword>
<keyword evidence="4" id="KW-0812">Transmembrane</keyword>
<comment type="similarity">
    <text evidence="3 11 12">Belongs to the calreticulin family.</text>
</comment>
<dbReference type="Proteomes" id="UP001651158">
    <property type="component" value="Unassembled WGS sequence"/>
</dbReference>
<dbReference type="InterPro" id="IPR013320">
    <property type="entry name" value="ConA-like_dom_sf"/>
</dbReference>
<feature type="region of interest" description="Disordered" evidence="13">
    <location>
        <begin position="359"/>
        <end position="423"/>
    </location>
</feature>
<sequence length="423" mass="48616">MQSTLVFLLAICLTTVSAKIYFEDRFLDGNINKWSISEAEAEKLGKCEFAKPDPIYDEKEDGGMNTTEAARFYRYSAALTTPFSNKDKTMCVQFSVKYAPGINCAGGYIKLLGKEFKPKEFTGETPYEIMFGPDFCGYSTRLVHVIFSYEGKNHLIKQSIPFSLDNITHLFTLIVHPNNTFEVKADDKSIRNGSLVDDFEMLKPSMIDDPESKKPEDWVDEIMIPDPEDKKPDDWDQPATIVDKNATKPDDWNDETDGDWSPPVIDNPEYKGEWQPKHIPNPAYKGPWKPAQIPNPDFVDNPNLYSRTFAYIGLDLWQVESGTLFDNFIITDDLSECEAHTKHWRPRFDAEMEVVKKEEEERAKVGESEGGPPRYFQTSTNFDELMRESEEQRKAEKEKEDTPQETSEAEEDEKPAKEFHEEL</sequence>
<feature type="compositionally biased region" description="Basic and acidic residues" evidence="13">
    <location>
        <begin position="414"/>
        <end position="423"/>
    </location>
</feature>
<keyword evidence="15" id="KW-1185">Reference proteome</keyword>
<evidence type="ECO:0000256" key="8">
    <source>
        <dbReference type="ARBA" id="ARBA00022989"/>
    </source>
</evidence>
<evidence type="ECO:0000256" key="10">
    <source>
        <dbReference type="ARBA" id="ARBA00023186"/>
    </source>
</evidence>
<name>A0ABR4Q0I5_9CEST</name>
<keyword evidence="10 11" id="KW-0143">Chaperone</keyword>
<dbReference type="PIRSF" id="PIRSF002356">
    <property type="entry name" value="Calreticulin"/>
    <property type="match status" value="1"/>
</dbReference>
<keyword evidence="6" id="KW-0677">Repeat</keyword>
<dbReference type="SUPFAM" id="SSF49899">
    <property type="entry name" value="Concanavalin A-like lectins/glucanases"/>
    <property type="match status" value="1"/>
</dbReference>
<evidence type="ECO:0000256" key="12">
    <source>
        <dbReference type="RuleBase" id="RU362126"/>
    </source>
</evidence>
<evidence type="ECO:0000256" key="3">
    <source>
        <dbReference type="ARBA" id="ARBA00010983"/>
    </source>
</evidence>
<dbReference type="PROSITE" id="PS00805">
    <property type="entry name" value="CALRETICULIN_REPEAT"/>
    <property type="match status" value="1"/>
</dbReference>
<evidence type="ECO:0000256" key="13">
    <source>
        <dbReference type="SAM" id="MobiDB-lite"/>
    </source>
</evidence>
<dbReference type="InterPro" id="IPR001580">
    <property type="entry name" value="Calret/calnex"/>
</dbReference>
<dbReference type="PANTHER" id="PTHR11073:SF1">
    <property type="entry name" value="CALNEXIN 14D-RELATED"/>
    <property type="match status" value="1"/>
</dbReference>
<dbReference type="Gene3D" id="2.10.250.10">
    <property type="entry name" value="Calreticulin/calnexin, P domain"/>
    <property type="match status" value="1"/>
</dbReference>
<dbReference type="Gene3D" id="2.60.120.200">
    <property type="match status" value="1"/>
</dbReference>
<evidence type="ECO:0000256" key="5">
    <source>
        <dbReference type="ARBA" id="ARBA00022729"/>
    </source>
</evidence>
<feature type="signal peptide" evidence="12">
    <location>
        <begin position="1"/>
        <end position="18"/>
    </location>
</feature>
<dbReference type="Pfam" id="PF00262">
    <property type="entry name" value="Calreticulin"/>
    <property type="match status" value="2"/>
</dbReference>
<keyword evidence="9" id="KW-0472">Membrane</keyword>
<dbReference type="PRINTS" id="PR00626">
    <property type="entry name" value="CALRETICULIN"/>
</dbReference>
<evidence type="ECO:0000256" key="6">
    <source>
        <dbReference type="ARBA" id="ARBA00022737"/>
    </source>
</evidence>
<dbReference type="InterPro" id="IPR009033">
    <property type="entry name" value="Calreticulin/calnexin_P_dom_sf"/>
</dbReference>
<dbReference type="InterPro" id="IPR018124">
    <property type="entry name" value="Calret/calnex_CS"/>
</dbReference>
<evidence type="ECO:0000256" key="4">
    <source>
        <dbReference type="ARBA" id="ARBA00022692"/>
    </source>
</evidence>